<proteinExistence type="predicted"/>
<feature type="region of interest" description="Disordered" evidence="1">
    <location>
        <begin position="1"/>
        <end position="35"/>
    </location>
</feature>
<accession>A0A0G4MPI6</accession>
<dbReference type="AlphaFoldDB" id="A0A0G4MPI6"/>
<dbReference type="Proteomes" id="UP000045706">
    <property type="component" value="Unassembled WGS sequence"/>
</dbReference>
<organism evidence="2 3">
    <name type="scientific">Verticillium longisporum</name>
    <name type="common">Verticillium dahliae var. longisporum</name>
    <dbReference type="NCBI Taxonomy" id="100787"/>
    <lineage>
        <taxon>Eukaryota</taxon>
        <taxon>Fungi</taxon>
        <taxon>Dikarya</taxon>
        <taxon>Ascomycota</taxon>
        <taxon>Pezizomycotina</taxon>
        <taxon>Sordariomycetes</taxon>
        <taxon>Hypocreomycetidae</taxon>
        <taxon>Glomerellales</taxon>
        <taxon>Plectosphaerellaceae</taxon>
        <taxon>Verticillium</taxon>
    </lineage>
</organism>
<protein>
    <submittedName>
        <fullName evidence="2">Uncharacterized protein</fullName>
    </submittedName>
</protein>
<dbReference type="EMBL" id="CVQI01028369">
    <property type="protein sequence ID" value="CRK35960.1"/>
    <property type="molecule type" value="Genomic_DNA"/>
</dbReference>
<name>A0A0G4MPI6_VERLO</name>
<evidence type="ECO:0000256" key="1">
    <source>
        <dbReference type="SAM" id="MobiDB-lite"/>
    </source>
</evidence>
<evidence type="ECO:0000313" key="2">
    <source>
        <dbReference type="EMBL" id="CRK35960.1"/>
    </source>
</evidence>
<sequence length="35" mass="3869">MPVRTPAPRPRTARRPSTTSRTRSATSRSLDPMSS</sequence>
<evidence type="ECO:0000313" key="3">
    <source>
        <dbReference type="Proteomes" id="UP000045706"/>
    </source>
</evidence>
<reference evidence="3" key="1">
    <citation type="submission" date="2015-05" db="EMBL/GenBank/DDBJ databases">
        <authorList>
            <person name="Fogelqvist Johan"/>
        </authorList>
    </citation>
    <scope>NUCLEOTIDE SEQUENCE [LARGE SCALE GENOMIC DNA]</scope>
</reference>
<gene>
    <name evidence="2" type="ORF">BN1723_018598</name>
</gene>
<feature type="compositionally biased region" description="Low complexity" evidence="1">
    <location>
        <begin position="15"/>
        <end position="29"/>
    </location>
</feature>